<gene>
    <name evidence="2" type="ORF">ACEU3E_23735</name>
</gene>
<keyword evidence="3" id="KW-1185">Reference proteome</keyword>
<dbReference type="InterPro" id="IPR020631">
    <property type="entry name" value="THF_DH/CycHdrlase_NAD-bd_dom"/>
</dbReference>
<accession>A0ABV4V763</accession>
<sequence length="91" mass="9710">MEHRFRCSRDYAGASAANETADGCITGDVSAGAAEAVKAVSPAPGGVGTLTTAILFRNVLKAQELRSFRPQPDRGALTKRWCRRFRSQAGV</sequence>
<dbReference type="Proteomes" id="UP001575622">
    <property type="component" value="Unassembled WGS sequence"/>
</dbReference>
<dbReference type="RefSeq" id="WP_373955351.1">
    <property type="nucleotide sequence ID" value="NZ_JBHDLN010000013.1"/>
</dbReference>
<proteinExistence type="predicted"/>
<dbReference type="Gene3D" id="3.40.50.10860">
    <property type="entry name" value="Leucine Dehydrogenase, chain A, domain 1"/>
    <property type="match status" value="1"/>
</dbReference>
<evidence type="ECO:0000259" key="1">
    <source>
        <dbReference type="Pfam" id="PF02882"/>
    </source>
</evidence>
<dbReference type="Pfam" id="PF02882">
    <property type="entry name" value="THF_DHG_CYH_C"/>
    <property type="match status" value="1"/>
</dbReference>
<evidence type="ECO:0000313" key="3">
    <source>
        <dbReference type="Proteomes" id="UP001575622"/>
    </source>
</evidence>
<feature type="domain" description="Tetrahydrofolate dehydrogenase/cyclohydrolase NAD(P)-binding" evidence="1">
    <location>
        <begin position="20"/>
        <end position="64"/>
    </location>
</feature>
<reference evidence="2 3" key="1">
    <citation type="submission" date="2024-09" db="EMBL/GenBank/DDBJ databases">
        <authorList>
            <person name="Makale K.P.P."/>
            <person name="Makhzoum A."/>
            <person name="Rantong G."/>
            <person name="Rahube T.O."/>
        </authorList>
    </citation>
    <scope>NUCLEOTIDE SEQUENCE [LARGE SCALE GENOMIC DNA]</scope>
    <source>
        <strain evidence="2 3">KM_D13</strain>
    </source>
</reference>
<comment type="caution">
    <text evidence="2">The sequence shown here is derived from an EMBL/GenBank/DDBJ whole genome shotgun (WGS) entry which is preliminary data.</text>
</comment>
<organism evidence="2 3">
    <name type="scientific">Paenibacillus oleatilyticus</name>
    <dbReference type="NCBI Taxonomy" id="2594886"/>
    <lineage>
        <taxon>Bacteria</taxon>
        <taxon>Bacillati</taxon>
        <taxon>Bacillota</taxon>
        <taxon>Bacilli</taxon>
        <taxon>Bacillales</taxon>
        <taxon>Paenibacillaceae</taxon>
        <taxon>Paenibacillus</taxon>
    </lineage>
</organism>
<dbReference type="EMBL" id="JBHDLN010000013">
    <property type="protein sequence ID" value="MFB0845202.1"/>
    <property type="molecule type" value="Genomic_DNA"/>
</dbReference>
<protein>
    <recommendedName>
        <fullName evidence="1">Tetrahydrofolate dehydrogenase/cyclohydrolase NAD(P)-binding domain-containing protein</fullName>
    </recommendedName>
</protein>
<evidence type="ECO:0000313" key="2">
    <source>
        <dbReference type="EMBL" id="MFB0845202.1"/>
    </source>
</evidence>
<name>A0ABV4V763_9BACL</name>
<dbReference type="Gene3D" id="3.40.50.720">
    <property type="entry name" value="NAD(P)-binding Rossmann-like Domain"/>
    <property type="match status" value="1"/>
</dbReference>